<dbReference type="EMBL" id="BMAV01007399">
    <property type="protein sequence ID" value="GFY50313.1"/>
    <property type="molecule type" value="Genomic_DNA"/>
</dbReference>
<gene>
    <name evidence="1" type="ORF">TNIN_99271</name>
</gene>
<organism evidence="1 2">
    <name type="scientific">Trichonephila inaurata madagascariensis</name>
    <dbReference type="NCBI Taxonomy" id="2747483"/>
    <lineage>
        <taxon>Eukaryota</taxon>
        <taxon>Metazoa</taxon>
        <taxon>Ecdysozoa</taxon>
        <taxon>Arthropoda</taxon>
        <taxon>Chelicerata</taxon>
        <taxon>Arachnida</taxon>
        <taxon>Araneae</taxon>
        <taxon>Araneomorphae</taxon>
        <taxon>Entelegynae</taxon>
        <taxon>Araneoidea</taxon>
        <taxon>Nephilidae</taxon>
        <taxon>Trichonephila</taxon>
        <taxon>Trichonephila inaurata</taxon>
    </lineage>
</organism>
<comment type="caution">
    <text evidence="1">The sequence shown here is derived from an EMBL/GenBank/DDBJ whole genome shotgun (WGS) entry which is preliminary data.</text>
</comment>
<keyword evidence="2" id="KW-1185">Reference proteome</keyword>
<evidence type="ECO:0000313" key="1">
    <source>
        <dbReference type="EMBL" id="GFY50313.1"/>
    </source>
</evidence>
<sequence>MIRKRWNIPTEMVSNGRSTDSSFCQLAHHNGEESQFPGWVSSHQPGRTKRIIGVSKNLERFAAEFWDQSFVSYENS</sequence>
<dbReference type="AlphaFoldDB" id="A0A8X7C130"/>
<name>A0A8X7C130_9ARAC</name>
<dbReference type="Proteomes" id="UP000886998">
    <property type="component" value="Unassembled WGS sequence"/>
</dbReference>
<protein>
    <submittedName>
        <fullName evidence="1">Uncharacterized protein</fullName>
    </submittedName>
</protein>
<evidence type="ECO:0000313" key="2">
    <source>
        <dbReference type="Proteomes" id="UP000886998"/>
    </source>
</evidence>
<proteinExistence type="predicted"/>
<reference evidence="1" key="1">
    <citation type="submission" date="2020-08" db="EMBL/GenBank/DDBJ databases">
        <title>Multicomponent nature underlies the extraordinary mechanical properties of spider dragline silk.</title>
        <authorList>
            <person name="Kono N."/>
            <person name="Nakamura H."/>
            <person name="Mori M."/>
            <person name="Yoshida Y."/>
            <person name="Ohtoshi R."/>
            <person name="Malay A.D."/>
            <person name="Moran D.A.P."/>
            <person name="Tomita M."/>
            <person name="Numata K."/>
            <person name="Arakawa K."/>
        </authorList>
    </citation>
    <scope>NUCLEOTIDE SEQUENCE</scope>
</reference>
<accession>A0A8X7C130</accession>